<protein>
    <recommendedName>
        <fullName evidence="3">CCHC-type domain-containing protein</fullName>
    </recommendedName>
</protein>
<dbReference type="InterPro" id="IPR001878">
    <property type="entry name" value="Znf_CCHC"/>
</dbReference>
<sequence length="458" mass="52851">MPPKRGGGVRGRKKGEQDNSRTGTPIINASQRSAIEDEQQQSSNMKEQFRIALLIVEVESLTKIKLSHLIKTHLPDVRVMNIQANRSNSFTLYANDVKSFNQLLVELPNVIQTNEKKCSSVYIPRSIKRIMENNKEAFVKMIDLEIRDEDIKGALDDQGFKYEKITRLLNKEKIPTKTIKITFIDSTNRDLFVKVGLQIDSMYFIAEAANHNNKPSQCYKCLKYGHIAKYCKSDIQISSRCGDTNHKYDTYPNSNQNPMCCNCKGQHIATSSECSKYKEYQQKLQRTIDQYTSAAKTINPVQQSRNWNNNDDFPTLKTPERSEEIKVIETITEQITLIVEQATQRLFKTLNQRFEILTNRLSKKFNIDIKEVFTEEEEEDDKQESRSNKKQTINQQQEIKKSTKKHQEENIESTSTSTNGIKRKYISPNKSSGNPTNSTKVTRNQFDSNIEEYILSIN</sequence>
<gene>
    <name evidence="4" type="ORF">JBS370_LOCUS34408</name>
</gene>
<evidence type="ECO:0000256" key="2">
    <source>
        <dbReference type="SAM" id="MobiDB-lite"/>
    </source>
</evidence>
<dbReference type="AlphaFoldDB" id="A0A819YSU5"/>
<dbReference type="GO" id="GO:0003676">
    <property type="term" value="F:nucleic acid binding"/>
    <property type="evidence" value="ECO:0007669"/>
    <property type="project" value="InterPro"/>
</dbReference>
<evidence type="ECO:0000313" key="5">
    <source>
        <dbReference type="Proteomes" id="UP000663836"/>
    </source>
</evidence>
<feature type="compositionally biased region" description="Basic and acidic residues" evidence="2">
    <location>
        <begin position="398"/>
        <end position="409"/>
    </location>
</feature>
<feature type="domain" description="CCHC-type" evidence="3">
    <location>
        <begin position="218"/>
        <end position="233"/>
    </location>
</feature>
<dbReference type="Proteomes" id="UP000663836">
    <property type="component" value="Unassembled WGS sequence"/>
</dbReference>
<dbReference type="PROSITE" id="PS50158">
    <property type="entry name" value="ZF_CCHC"/>
    <property type="match status" value="1"/>
</dbReference>
<feature type="region of interest" description="Disordered" evidence="2">
    <location>
        <begin position="374"/>
        <end position="444"/>
    </location>
</feature>
<organism evidence="4 5">
    <name type="scientific">Rotaria sordida</name>
    <dbReference type="NCBI Taxonomy" id="392033"/>
    <lineage>
        <taxon>Eukaryota</taxon>
        <taxon>Metazoa</taxon>
        <taxon>Spiralia</taxon>
        <taxon>Gnathifera</taxon>
        <taxon>Rotifera</taxon>
        <taxon>Eurotatoria</taxon>
        <taxon>Bdelloidea</taxon>
        <taxon>Philodinida</taxon>
        <taxon>Philodinidae</taxon>
        <taxon>Rotaria</taxon>
    </lineage>
</organism>
<keyword evidence="1" id="KW-0479">Metal-binding</keyword>
<evidence type="ECO:0000313" key="4">
    <source>
        <dbReference type="EMBL" id="CAF4159283.1"/>
    </source>
</evidence>
<proteinExistence type="predicted"/>
<dbReference type="SUPFAM" id="SSF57756">
    <property type="entry name" value="Retrovirus zinc finger-like domains"/>
    <property type="match status" value="1"/>
</dbReference>
<dbReference type="SMART" id="SM00343">
    <property type="entry name" value="ZnF_C2HC"/>
    <property type="match status" value="1"/>
</dbReference>
<name>A0A819YSU5_9BILA</name>
<dbReference type="EMBL" id="CAJOBD010010875">
    <property type="protein sequence ID" value="CAF4159283.1"/>
    <property type="molecule type" value="Genomic_DNA"/>
</dbReference>
<keyword evidence="1" id="KW-0863">Zinc-finger</keyword>
<feature type="compositionally biased region" description="Polar residues" evidence="2">
    <location>
        <begin position="428"/>
        <end position="444"/>
    </location>
</feature>
<feature type="region of interest" description="Disordered" evidence="2">
    <location>
        <begin position="1"/>
        <end position="41"/>
    </location>
</feature>
<dbReference type="GO" id="GO:0008270">
    <property type="term" value="F:zinc ion binding"/>
    <property type="evidence" value="ECO:0007669"/>
    <property type="project" value="UniProtKB-KW"/>
</dbReference>
<comment type="caution">
    <text evidence="4">The sequence shown here is derived from an EMBL/GenBank/DDBJ whole genome shotgun (WGS) entry which is preliminary data.</text>
</comment>
<keyword evidence="1" id="KW-0862">Zinc</keyword>
<feature type="compositionally biased region" description="Polar residues" evidence="2">
    <location>
        <begin position="20"/>
        <end position="33"/>
    </location>
</feature>
<dbReference type="InterPro" id="IPR036875">
    <property type="entry name" value="Znf_CCHC_sf"/>
</dbReference>
<evidence type="ECO:0000256" key="1">
    <source>
        <dbReference type="PROSITE-ProRule" id="PRU00047"/>
    </source>
</evidence>
<evidence type="ECO:0000259" key="3">
    <source>
        <dbReference type="PROSITE" id="PS50158"/>
    </source>
</evidence>
<reference evidence="4" key="1">
    <citation type="submission" date="2021-02" db="EMBL/GenBank/DDBJ databases">
        <authorList>
            <person name="Nowell W R."/>
        </authorList>
    </citation>
    <scope>NUCLEOTIDE SEQUENCE</scope>
</reference>
<accession>A0A819YSU5</accession>